<dbReference type="Proteomes" id="UP001353858">
    <property type="component" value="Unassembled WGS sequence"/>
</dbReference>
<dbReference type="Gene3D" id="2.30.29.30">
    <property type="entry name" value="Pleckstrin-homology domain (PH domain)/Phosphotyrosine-binding domain (PTB)"/>
    <property type="match status" value="1"/>
</dbReference>
<dbReference type="Pfam" id="PF14719">
    <property type="entry name" value="PID_2"/>
    <property type="match status" value="1"/>
</dbReference>
<evidence type="ECO:0000259" key="1">
    <source>
        <dbReference type="SMART" id="SM00462"/>
    </source>
</evidence>
<dbReference type="InterPro" id="IPR033930">
    <property type="entry name" value="FAM43A/B_PTB"/>
</dbReference>
<dbReference type="PANTHER" id="PTHR11232">
    <property type="entry name" value="PHOSPHOTYROSINE INTERACTION DOMAIN-CONTAINING FAMILY MEMBER"/>
    <property type="match status" value="1"/>
</dbReference>
<dbReference type="InterPro" id="IPR051133">
    <property type="entry name" value="Adapter_Engulfment-Domain"/>
</dbReference>
<name>A0AAN7PWU6_9COLE</name>
<evidence type="ECO:0000313" key="3">
    <source>
        <dbReference type="Proteomes" id="UP001353858"/>
    </source>
</evidence>
<dbReference type="AlphaFoldDB" id="A0AAN7PWU6"/>
<keyword evidence="3" id="KW-1185">Reference proteome</keyword>
<proteinExistence type="predicted"/>
<comment type="caution">
    <text evidence="2">The sequence shown here is derived from an EMBL/GenBank/DDBJ whole genome shotgun (WGS) entry which is preliminary data.</text>
</comment>
<evidence type="ECO:0000313" key="2">
    <source>
        <dbReference type="EMBL" id="KAK4879634.1"/>
    </source>
</evidence>
<dbReference type="InterPro" id="IPR011993">
    <property type="entry name" value="PH-like_dom_sf"/>
</dbReference>
<protein>
    <recommendedName>
        <fullName evidence="1">PID domain-containing protein</fullName>
    </recommendedName>
</protein>
<sequence>MAQDNVDATIPSKDLGQRRLSIEVLNCEMPDKYRKDRGKRVLRTLLNRLRLRRSASVDISDPDPSFKVAYLGNVVTGWAKGDGCVEKPLATLWRNYTQSSRSDVCMLLTVGGGGLKATTKDHGLTEYWANRLTFCAAPSHFPRIFCWVYRHEGKRLRHELRCHAVLCSSSAVANQIEQNLKQTLSLALAEFKRDKVSRQNARLSLANSIYDNPSMPRRKILLSTGSNNYRPPLERSKSAPKLVSIEENIEEEDESTDVKSVNCPRRKILRHYDSTSALLDKQFTFNKPRLTQINVSTQKISNVCDNYTEENTTDKRKVTFSDSVDDMLENKKLTVDEKSNLILETLAQESLSSELLESCNDNCERNWFGNLRIATNFITIDSDEGSLSSGCESASTVTSDIEQATFSTIEETQEENSTHSVNSEYLNLENVHRIDSEFKVGGLVSNRGKNLEKLPGADYSKFYGLNTSLSTSSIINEEVSLVPVGESHADFSSLKVYKKRSYSDSGLNVNIYSMDTHLTTETSEEENVQDEGYDEVIDCTSSVANIVLV</sequence>
<gene>
    <name evidence="2" type="ORF">RN001_007780</name>
</gene>
<accession>A0AAN7PWU6</accession>
<organism evidence="2 3">
    <name type="scientific">Aquatica leii</name>
    <dbReference type="NCBI Taxonomy" id="1421715"/>
    <lineage>
        <taxon>Eukaryota</taxon>
        <taxon>Metazoa</taxon>
        <taxon>Ecdysozoa</taxon>
        <taxon>Arthropoda</taxon>
        <taxon>Hexapoda</taxon>
        <taxon>Insecta</taxon>
        <taxon>Pterygota</taxon>
        <taxon>Neoptera</taxon>
        <taxon>Endopterygota</taxon>
        <taxon>Coleoptera</taxon>
        <taxon>Polyphaga</taxon>
        <taxon>Elateriformia</taxon>
        <taxon>Elateroidea</taxon>
        <taxon>Lampyridae</taxon>
        <taxon>Luciolinae</taxon>
        <taxon>Aquatica</taxon>
    </lineage>
</organism>
<dbReference type="EMBL" id="JARPUR010000003">
    <property type="protein sequence ID" value="KAK4879634.1"/>
    <property type="molecule type" value="Genomic_DNA"/>
</dbReference>
<dbReference type="InterPro" id="IPR006020">
    <property type="entry name" value="PTB/PI_dom"/>
</dbReference>
<dbReference type="SUPFAM" id="SSF50729">
    <property type="entry name" value="PH domain-like"/>
    <property type="match status" value="1"/>
</dbReference>
<reference evidence="3" key="1">
    <citation type="submission" date="2023-01" db="EMBL/GenBank/DDBJ databases">
        <title>Key to firefly adult light organ development and bioluminescence: homeobox transcription factors regulate luciferase expression and transportation to peroxisome.</title>
        <authorList>
            <person name="Fu X."/>
        </authorList>
    </citation>
    <scope>NUCLEOTIDE SEQUENCE [LARGE SCALE GENOMIC DNA]</scope>
</reference>
<feature type="domain" description="PID" evidence="1">
    <location>
        <begin position="61"/>
        <end position="193"/>
    </location>
</feature>
<dbReference type="PANTHER" id="PTHR11232:SF2">
    <property type="entry name" value="FI05246P"/>
    <property type="match status" value="1"/>
</dbReference>
<dbReference type="CDD" id="cd01214">
    <property type="entry name" value="PTB_FAM43A"/>
    <property type="match status" value="1"/>
</dbReference>
<dbReference type="SMART" id="SM00462">
    <property type="entry name" value="PTB"/>
    <property type="match status" value="1"/>
</dbReference>